<dbReference type="GeneID" id="74305277"/>
<dbReference type="NCBIfam" id="NF009466">
    <property type="entry name" value="PRK12826.1-2"/>
    <property type="match status" value="1"/>
</dbReference>
<organism evidence="8 9">
    <name type="scientific">Mycolicibacterium phlei DSM 43239 = CCUG 21000</name>
    <dbReference type="NCBI Taxonomy" id="1226750"/>
    <lineage>
        <taxon>Bacteria</taxon>
        <taxon>Bacillati</taxon>
        <taxon>Actinomycetota</taxon>
        <taxon>Actinomycetes</taxon>
        <taxon>Mycobacteriales</taxon>
        <taxon>Mycobacteriaceae</taxon>
        <taxon>Mycolicibacterium</taxon>
    </lineage>
</organism>
<dbReference type="PRINTS" id="PR00080">
    <property type="entry name" value="SDRFAMILY"/>
</dbReference>
<comment type="similarity">
    <text evidence="2">Belongs to the short-chain dehydrogenases/reductases (SDR) family.</text>
</comment>
<evidence type="ECO:0000256" key="2">
    <source>
        <dbReference type="ARBA" id="ARBA00006484"/>
    </source>
</evidence>
<dbReference type="InterPro" id="IPR020904">
    <property type="entry name" value="Sc_DH/Rdtase_CS"/>
</dbReference>
<keyword evidence="3" id="KW-0964">Secreted</keyword>
<dbReference type="InterPro" id="IPR050259">
    <property type="entry name" value="SDR"/>
</dbReference>
<evidence type="ECO:0000259" key="7">
    <source>
        <dbReference type="SMART" id="SM00822"/>
    </source>
</evidence>
<dbReference type="PANTHER" id="PTHR42879:SF2">
    <property type="entry name" value="3-OXOACYL-[ACYL-CARRIER-PROTEIN] REDUCTASE FABG"/>
    <property type="match status" value="1"/>
</dbReference>
<evidence type="ECO:0000256" key="6">
    <source>
        <dbReference type="ARBA" id="ARBA00047400"/>
    </source>
</evidence>
<dbReference type="SUPFAM" id="SSF51735">
    <property type="entry name" value="NAD(P)-binding Rossmann-fold domains"/>
    <property type="match status" value="1"/>
</dbReference>
<dbReference type="FunFam" id="3.40.50.720:FF:000173">
    <property type="entry name" value="3-oxoacyl-[acyl-carrier protein] reductase"/>
    <property type="match status" value="1"/>
</dbReference>
<dbReference type="GO" id="GO:0032787">
    <property type="term" value="P:monocarboxylic acid metabolic process"/>
    <property type="evidence" value="ECO:0007669"/>
    <property type="project" value="UniProtKB-ARBA"/>
</dbReference>
<dbReference type="RefSeq" id="WP_061482160.1">
    <property type="nucleotide sequence ID" value="NZ_ANBO01000012.1"/>
</dbReference>
<comment type="catalytic activity">
    <reaction evidence="6">
        <text>a (3R)-hydroxyacyl-[ACP] + NADP(+) = a 3-oxoacyl-[ACP] + NADPH + H(+)</text>
        <dbReference type="Rhea" id="RHEA:17397"/>
        <dbReference type="Rhea" id="RHEA-COMP:9916"/>
        <dbReference type="Rhea" id="RHEA-COMP:9945"/>
        <dbReference type="ChEBI" id="CHEBI:15378"/>
        <dbReference type="ChEBI" id="CHEBI:57783"/>
        <dbReference type="ChEBI" id="CHEBI:58349"/>
        <dbReference type="ChEBI" id="CHEBI:78776"/>
        <dbReference type="ChEBI" id="CHEBI:78827"/>
        <dbReference type="EC" id="1.1.1.100"/>
    </reaction>
    <physiologicalReaction direction="right-to-left" evidence="6">
        <dbReference type="Rhea" id="RHEA:17399"/>
    </physiologicalReaction>
</comment>
<reference evidence="8 9" key="1">
    <citation type="submission" date="2012-10" db="EMBL/GenBank/DDBJ databases">
        <title>The draft sequence of the Mycobacterium pheli genome.</title>
        <authorList>
            <person name="Pettersson B.M.F."/>
            <person name="Das S."/>
            <person name="Dasgupta S."/>
            <person name="Bhattacharya A."/>
            <person name="Kirsebom L.A."/>
        </authorList>
    </citation>
    <scope>NUCLEOTIDE SEQUENCE [LARGE SCALE GENOMIC DNA]</scope>
    <source>
        <strain evidence="8 9">CCUG 21000</strain>
    </source>
</reference>
<name>A0A5N5UYS7_MYCPH</name>
<evidence type="ECO:0000256" key="1">
    <source>
        <dbReference type="ARBA" id="ARBA00004191"/>
    </source>
</evidence>
<dbReference type="InterPro" id="IPR002347">
    <property type="entry name" value="SDR_fam"/>
</dbReference>
<dbReference type="AlphaFoldDB" id="A0A5N5UYS7"/>
<dbReference type="InterPro" id="IPR057326">
    <property type="entry name" value="KR_dom"/>
</dbReference>
<dbReference type="PROSITE" id="PS00061">
    <property type="entry name" value="ADH_SHORT"/>
    <property type="match status" value="1"/>
</dbReference>
<proteinExistence type="inferred from homology"/>
<dbReference type="Gene3D" id="3.40.50.720">
    <property type="entry name" value="NAD(P)-binding Rossmann-like Domain"/>
    <property type="match status" value="1"/>
</dbReference>
<dbReference type="Proteomes" id="UP000325690">
    <property type="component" value="Unassembled WGS sequence"/>
</dbReference>
<feature type="domain" description="Ketoreductase" evidence="7">
    <location>
        <begin position="10"/>
        <end position="195"/>
    </location>
</feature>
<comment type="caution">
    <text evidence="8">The sequence shown here is derived from an EMBL/GenBank/DDBJ whole genome shotgun (WGS) entry which is preliminary data.</text>
</comment>
<evidence type="ECO:0000256" key="3">
    <source>
        <dbReference type="ARBA" id="ARBA00022512"/>
    </source>
</evidence>
<keyword evidence="4" id="KW-0560">Oxidoreductase</keyword>
<accession>A0A5N5UYS7</accession>
<dbReference type="PANTHER" id="PTHR42879">
    <property type="entry name" value="3-OXOACYL-(ACYL-CARRIER-PROTEIN) REDUCTASE"/>
    <property type="match status" value="1"/>
</dbReference>
<evidence type="ECO:0000313" key="9">
    <source>
        <dbReference type="Proteomes" id="UP000325690"/>
    </source>
</evidence>
<keyword evidence="9" id="KW-1185">Reference proteome</keyword>
<evidence type="ECO:0000256" key="5">
    <source>
        <dbReference type="ARBA" id="ARBA00040781"/>
    </source>
</evidence>
<evidence type="ECO:0000313" key="8">
    <source>
        <dbReference type="EMBL" id="KAB7754764.1"/>
    </source>
</evidence>
<dbReference type="InterPro" id="IPR036291">
    <property type="entry name" value="NAD(P)-bd_dom_sf"/>
</dbReference>
<dbReference type="PRINTS" id="PR00081">
    <property type="entry name" value="GDHRDH"/>
</dbReference>
<comment type="subcellular location">
    <subcellularLocation>
        <location evidence="1">Secreted</location>
        <location evidence="1">Cell wall</location>
    </subcellularLocation>
</comment>
<gene>
    <name evidence="8" type="ORF">MPHL21000_16645</name>
</gene>
<sequence length="246" mass="25445">MTLTFDFTGRTAIVTGAARGIGAEIAKLFANSGARVAVFDLSESALSETWGPASDTIKPIAVDVSDADAVSAAVDEVAGWSGSVDIAVNNAGITRDSVVWKLTSEQWRQVIGVHLDGTFHVTRAVVPHMRNAKYGRIVNVTSYTGMHGNIGQANYAAAKAGIIGLTKTVAKEVARFGITVNAISPNAATAMVAGVPEDKLAELTQAIPQGRFADPSEIAPAVAFLAAEEAAYITGTVLPVDGGMSM</sequence>
<dbReference type="SMART" id="SM00822">
    <property type="entry name" value="PKS_KR"/>
    <property type="match status" value="1"/>
</dbReference>
<evidence type="ECO:0000256" key="4">
    <source>
        <dbReference type="ARBA" id="ARBA00023002"/>
    </source>
</evidence>
<keyword evidence="3" id="KW-0134">Cell wall</keyword>
<dbReference type="EMBL" id="ANBP01000023">
    <property type="protein sequence ID" value="KAB7754764.1"/>
    <property type="molecule type" value="Genomic_DNA"/>
</dbReference>
<dbReference type="GO" id="GO:0004316">
    <property type="term" value="F:3-oxoacyl-[acyl-carrier-protein] reductase (NADPH) activity"/>
    <property type="evidence" value="ECO:0007669"/>
    <property type="project" value="UniProtKB-EC"/>
</dbReference>
<dbReference type="Pfam" id="PF13561">
    <property type="entry name" value="adh_short_C2"/>
    <property type="match status" value="1"/>
</dbReference>
<protein>
    <recommendedName>
        <fullName evidence="5">3-oxoacyl-[acyl-carrier-protein] reductase MabA</fullName>
    </recommendedName>
</protein>